<dbReference type="PANTHER" id="PTHR34846">
    <property type="entry name" value="4-CARBOXYMUCONOLACTONE DECARBOXYLASE FAMILY PROTEIN (AFU_ORTHOLOGUE AFUA_6G11590)"/>
    <property type="match status" value="1"/>
</dbReference>
<reference evidence="2 3" key="1">
    <citation type="submission" date="2020-07" db="EMBL/GenBank/DDBJ databases">
        <title>Taxonomic revisions and descriptions of new bacterial species based on genomic comparisons in the high-G+C-content subgroup of the family Alcaligenaceae.</title>
        <authorList>
            <person name="Szabo A."/>
            <person name="Felfoldi T."/>
        </authorList>
    </citation>
    <scope>NUCLEOTIDE SEQUENCE [LARGE SCALE GENOMIC DNA]</scope>
    <source>
        <strain evidence="2 3">LMG 24012</strain>
    </source>
</reference>
<dbReference type="Gene3D" id="1.20.1290.10">
    <property type="entry name" value="AhpD-like"/>
    <property type="match status" value="1"/>
</dbReference>
<evidence type="ECO:0000313" key="3">
    <source>
        <dbReference type="Proteomes" id="UP000559809"/>
    </source>
</evidence>
<evidence type="ECO:0000313" key="2">
    <source>
        <dbReference type="EMBL" id="NYT49714.1"/>
    </source>
</evidence>
<dbReference type="AlphaFoldDB" id="A0A853FUR6"/>
<accession>A0A853FUR6</accession>
<dbReference type="GO" id="GO:0051920">
    <property type="term" value="F:peroxiredoxin activity"/>
    <property type="evidence" value="ECO:0007669"/>
    <property type="project" value="InterPro"/>
</dbReference>
<dbReference type="Proteomes" id="UP000559809">
    <property type="component" value="Unassembled WGS sequence"/>
</dbReference>
<evidence type="ECO:0000259" key="1">
    <source>
        <dbReference type="Pfam" id="PF02627"/>
    </source>
</evidence>
<organism evidence="2 3">
    <name type="scientific">Parapusillimonas granuli</name>
    <dbReference type="NCBI Taxonomy" id="380911"/>
    <lineage>
        <taxon>Bacteria</taxon>
        <taxon>Pseudomonadati</taxon>
        <taxon>Pseudomonadota</taxon>
        <taxon>Betaproteobacteria</taxon>
        <taxon>Burkholderiales</taxon>
        <taxon>Alcaligenaceae</taxon>
        <taxon>Parapusillimonas</taxon>
    </lineage>
</organism>
<gene>
    <name evidence="2" type="ORF">H0A72_10395</name>
</gene>
<comment type="caution">
    <text evidence="2">The sequence shown here is derived from an EMBL/GenBank/DDBJ whole genome shotgun (WGS) entry which is preliminary data.</text>
</comment>
<feature type="domain" description="Carboxymuconolactone decarboxylase-like" evidence="1">
    <location>
        <begin position="40"/>
        <end position="119"/>
    </location>
</feature>
<dbReference type="RefSeq" id="WP_180155026.1">
    <property type="nucleotide sequence ID" value="NZ_JACCEM010000005.1"/>
</dbReference>
<proteinExistence type="predicted"/>
<dbReference type="InterPro" id="IPR003779">
    <property type="entry name" value="CMD-like"/>
</dbReference>
<name>A0A853FUR6_9BURK</name>
<dbReference type="Pfam" id="PF02627">
    <property type="entry name" value="CMD"/>
    <property type="match status" value="1"/>
</dbReference>
<keyword evidence="3" id="KW-1185">Reference proteome</keyword>
<protein>
    <submittedName>
        <fullName evidence="2">Carboxymuconolactone decarboxylase family protein</fullName>
    </submittedName>
</protein>
<dbReference type="PANTHER" id="PTHR34846:SF11">
    <property type="entry name" value="4-CARBOXYMUCONOLACTONE DECARBOXYLASE FAMILY PROTEIN (AFU_ORTHOLOGUE AFUA_6G11590)"/>
    <property type="match status" value="1"/>
</dbReference>
<dbReference type="EMBL" id="JACCEM010000005">
    <property type="protein sequence ID" value="NYT49714.1"/>
    <property type="molecule type" value="Genomic_DNA"/>
</dbReference>
<dbReference type="InterPro" id="IPR029032">
    <property type="entry name" value="AhpD-like"/>
</dbReference>
<dbReference type="SUPFAM" id="SSF69118">
    <property type="entry name" value="AhpD-like"/>
    <property type="match status" value="1"/>
</dbReference>
<sequence length="188" mass="20545">MSRLPLLDESTDPEFAAALADVEKSRGKASNALRSMGHAPEALQRFASVGDYVRYRSTLTAREREIVIVITGRAYEYAMMHHVPLALQAGIGAEEVDAMRRGEVPSTFSGADRALAQYALEFSTPPSVSDETFARLKEFMSPRQITDASFTAAYYVAFALMLAAMKPAPDSAEYVQAGLAWQLKADQS</sequence>